<feature type="transmembrane region" description="Helical" evidence="1">
    <location>
        <begin position="20"/>
        <end position="39"/>
    </location>
</feature>
<feature type="transmembrane region" description="Helical" evidence="1">
    <location>
        <begin position="279"/>
        <end position="302"/>
    </location>
</feature>
<gene>
    <name evidence="2" type="ORF">THITH_05515</name>
</gene>
<feature type="transmembrane region" description="Helical" evidence="1">
    <location>
        <begin position="359"/>
        <end position="380"/>
    </location>
</feature>
<evidence type="ECO:0000313" key="3">
    <source>
        <dbReference type="Proteomes" id="UP000005289"/>
    </source>
</evidence>
<sequence>MPMSRPASIFASRDESHASISTYQAFLLILAVTIVSYGYNLTNFTLNIDGEIADNILHTISLGRWGHAFLHAYLLPEPYLPYFTDLVGLIALALAALLAAKTIGFTGVMTVVFGALMVSFPQLAYQLQFTNQADTYPIGLLLAVLSAYFYIRFAFGTPQRWRTRYPTLLLSIVSATLALSIYQTLIVVSPLVVLGFLLVRSQSEGARPGRDMMLLVGYAAALVVSLVVYFLTAKAAQGLAGSGSQASYLLAHASEFETLSDSLLLSLTFFGELLQGTSFYGLGAFPIAVVAVALIIGLRIGARWQDPVWATALLSMMFLVPLTMILATQGSLPPRALSFMPVLFATMIAVAVKPFKIQWVVAGALFVVLSNIAMITNLFYSDHLVRQADIQMGKQIQSIIDNQFPGYAGSETTRVFWGAYGGNESRRLPESDIFGTSFFNYGGGNNHRIFLFLQHAVPIAQYQRATSADVERVRGGIADMPTWPDPRAVAVVDGIVVIKLQDDPEWSMKF</sequence>
<evidence type="ECO:0000256" key="1">
    <source>
        <dbReference type="SAM" id="Phobius"/>
    </source>
</evidence>
<evidence type="ECO:0008006" key="4">
    <source>
        <dbReference type="Google" id="ProtNLM"/>
    </source>
</evidence>
<proteinExistence type="predicted"/>
<keyword evidence="3" id="KW-1185">Reference proteome</keyword>
<feature type="transmembrane region" description="Helical" evidence="1">
    <location>
        <begin position="308"/>
        <end position="327"/>
    </location>
</feature>
<name>W0DNE1_9GAMM</name>
<evidence type="ECO:0000313" key="2">
    <source>
        <dbReference type="EMBL" id="AHE99976.1"/>
    </source>
</evidence>
<keyword evidence="1" id="KW-1133">Transmembrane helix</keyword>
<accession>W0DNE1</accession>
<feature type="transmembrane region" description="Helical" evidence="1">
    <location>
        <begin position="136"/>
        <end position="155"/>
    </location>
</feature>
<keyword evidence="1" id="KW-0472">Membrane</keyword>
<dbReference type="InterPro" id="IPR025686">
    <property type="entry name" value="Glucos_trans_II"/>
</dbReference>
<feature type="transmembrane region" description="Helical" evidence="1">
    <location>
        <begin position="167"/>
        <end position="200"/>
    </location>
</feature>
<dbReference type="OrthoDB" id="8612933at2"/>
<dbReference type="KEGG" id="tti:THITH_05515"/>
<dbReference type="AlphaFoldDB" id="W0DNE1"/>
<feature type="transmembrane region" description="Helical" evidence="1">
    <location>
        <begin position="212"/>
        <end position="232"/>
    </location>
</feature>
<protein>
    <recommendedName>
        <fullName evidence="4">Glucosyl transferase GtrII</fullName>
    </recommendedName>
</protein>
<dbReference type="Proteomes" id="UP000005289">
    <property type="component" value="Chromosome"/>
</dbReference>
<dbReference type="EMBL" id="CP007029">
    <property type="protein sequence ID" value="AHE99976.1"/>
    <property type="molecule type" value="Genomic_DNA"/>
</dbReference>
<reference evidence="2 3" key="1">
    <citation type="submission" date="2013-12" db="EMBL/GenBank/DDBJ databases">
        <authorList>
            <consortium name="DOE Joint Genome Institute"/>
            <person name="Muyzer G."/>
            <person name="Huntemann M."/>
            <person name="Han J."/>
            <person name="Chen A."/>
            <person name="Kyrpides N."/>
            <person name="Mavromatis K."/>
            <person name="Markowitz V."/>
            <person name="Palaniappan K."/>
            <person name="Ivanova N."/>
            <person name="Schaumberg A."/>
            <person name="Pati A."/>
            <person name="Liolios K."/>
            <person name="Nordberg H.P."/>
            <person name="Cantor M.N."/>
            <person name="Hua S.X."/>
            <person name="Woyke T."/>
        </authorList>
    </citation>
    <scope>NUCLEOTIDE SEQUENCE [LARGE SCALE GENOMIC DNA]</scope>
    <source>
        <strain evidence="2 3">ARh 1</strain>
    </source>
</reference>
<keyword evidence="1" id="KW-0812">Transmembrane</keyword>
<feature type="transmembrane region" description="Helical" evidence="1">
    <location>
        <begin position="79"/>
        <end position="98"/>
    </location>
</feature>
<organism evidence="2 3">
    <name type="scientific">Thioalkalivibrio paradoxus ARh 1</name>
    <dbReference type="NCBI Taxonomy" id="713585"/>
    <lineage>
        <taxon>Bacteria</taxon>
        <taxon>Pseudomonadati</taxon>
        <taxon>Pseudomonadota</taxon>
        <taxon>Gammaproteobacteria</taxon>
        <taxon>Chromatiales</taxon>
        <taxon>Ectothiorhodospiraceae</taxon>
        <taxon>Thioalkalivibrio</taxon>
    </lineage>
</organism>
<feature type="transmembrane region" description="Helical" evidence="1">
    <location>
        <begin position="336"/>
        <end position="353"/>
    </location>
</feature>
<feature type="transmembrane region" description="Helical" evidence="1">
    <location>
        <begin position="105"/>
        <end position="124"/>
    </location>
</feature>
<dbReference type="Pfam" id="PF14264">
    <property type="entry name" value="Glucos_trans_II"/>
    <property type="match status" value="1"/>
</dbReference>
<dbReference type="HOGENOM" id="CLU_543910_0_0_6"/>